<evidence type="ECO:0000313" key="1">
    <source>
        <dbReference type="EMBL" id="SEG92504.1"/>
    </source>
</evidence>
<sequence length="159" mass="17790">MQTTPAGSSDPQSLRARREAVVREHLEAENELDFDRALDPFDHPRYELVATGQVFDGAEEVMGYYRATRAAFPDQRNENVVLRHADDAVIVEFDLQGTHLGPYLGFEATGRRFTCRMVALFLFDGDRVVCERVYFDLVTIAAQLGLLGQVARLGEQAPG</sequence>
<dbReference type="RefSeq" id="WP_103944455.1">
    <property type="nucleotide sequence ID" value="NZ_FNVO01000034.1"/>
</dbReference>
<name>A0A1H6E6B8_9ACTN</name>
<gene>
    <name evidence="1" type="ORF">SAMN04489712_13418</name>
</gene>
<organism evidence="1 2">
    <name type="scientific">Thermomonospora echinospora</name>
    <dbReference type="NCBI Taxonomy" id="1992"/>
    <lineage>
        <taxon>Bacteria</taxon>
        <taxon>Bacillati</taxon>
        <taxon>Actinomycetota</taxon>
        <taxon>Actinomycetes</taxon>
        <taxon>Streptosporangiales</taxon>
        <taxon>Thermomonosporaceae</taxon>
        <taxon>Thermomonospora</taxon>
    </lineage>
</organism>
<dbReference type="Gene3D" id="3.10.450.50">
    <property type="match status" value="1"/>
</dbReference>
<protein>
    <recommendedName>
        <fullName evidence="3">Ester cyclase</fullName>
    </recommendedName>
</protein>
<dbReference type="Pfam" id="PF07366">
    <property type="entry name" value="SnoaL"/>
    <property type="match status" value="1"/>
</dbReference>
<dbReference type="PANTHER" id="PTHR38436">
    <property type="entry name" value="POLYKETIDE CYCLASE SNOAL-LIKE DOMAIN"/>
    <property type="match status" value="1"/>
</dbReference>
<dbReference type="InterPro" id="IPR032710">
    <property type="entry name" value="NTF2-like_dom_sf"/>
</dbReference>
<evidence type="ECO:0000313" key="2">
    <source>
        <dbReference type="Proteomes" id="UP000236723"/>
    </source>
</evidence>
<dbReference type="AlphaFoldDB" id="A0A1H6E6B8"/>
<dbReference type="OrthoDB" id="4539871at2"/>
<dbReference type="SUPFAM" id="SSF54427">
    <property type="entry name" value="NTF2-like"/>
    <property type="match status" value="1"/>
</dbReference>
<evidence type="ECO:0008006" key="3">
    <source>
        <dbReference type="Google" id="ProtNLM"/>
    </source>
</evidence>
<accession>A0A1H6E6B8</accession>
<dbReference type="GO" id="GO:0030638">
    <property type="term" value="P:polyketide metabolic process"/>
    <property type="evidence" value="ECO:0007669"/>
    <property type="project" value="InterPro"/>
</dbReference>
<dbReference type="Proteomes" id="UP000236723">
    <property type="component" value="Unassembled WGS sequence"/>
</dbReference>
<dbReference type="InterPro" id="IPR009959">
    <property type="entry name" value="Cyclase_SnoaL-like"/>
</dbReference>
<dbReference type="PANTHER" id="PTHR38436:SF1">
    <property type="entry name" value="ESTER CYCLASE"/>
    <property type="match status" value="1"/>
</dbReference>
<keyword evidence="2" id="KW-1185">Reference proteome</keyword>
<proteinExistence type="predicted"/>
<dbReference type="EMBL" id="FNVO01000034">
    <property type="protein sequence ID" value="SEG92504.1"/>
    <property type="molecule type" value="Genomic_DNA"/>
</dbReference>
<reference evidence="2" key="1">
    <citation type="submission" date="2016-10" db="EMBL/GenBank/DDBJ databases">
        <authorList>
            <person name="Varghese N."/>
            <person name="Submissions S."/>
        </authorList>
    </citation>
    <scope>NUCLEOTIDE SEQUENCE [LARGE SCALE GENOMIC DNA]</scope>
    <source>
        <strain evidence="2">DSM 43163</strain>
    </source>
</reference>